<accession>A0A8J7MBN6</accession>
<evidence type="ECO:0000313" key="4">
    <source>
        <dbReference type="Proteomes" id="UP000624703"/>
    </source>
</evidence>
<sequence length="503" mass="55206">MEDPTAKPEDNGSGPQDAEPAKPEVPAKATPVAGTTPAVGDSAKVLPRIEKSAEPSIGESLKTGGSIVNKMYRGATMGSKIFLMGVMALVLLLPASMVKGLMEERETRRDHVVREINDKWGEEQTIAGPYLRIPYLKQKMDHRGQSNKQEGAIYVFPNQLDIAGQLDHEVRYRGIFEAVLYSAGLTMRGDFDLSKLADSGIDESFLLWEQAELVLELSDLKGVQAAEAVVFDGAESLLDSYSHARFAGKCQLASPVKLDAEKKDYAFALQLQLRGSDGLNVVPVGKNNQIKLSSSWDSPSFTGNFLPSQRELSDQGFSAQWNVSSLNRGFPQIWTDSTRNISQDAFGVRLMMPTATYQKSMRLVSYAFLFIVFTFAAMFCAELISKVSIHPLQYLMVGVSMVIFYLLLISLAEQIAFGGAYFIAAILISSMVVSYVSSIVRNRSMTIALAGMLAALYSYFYIILQCEDYALTMGSLGLLAIVGIVMRLTRGIHRTADLEPQSM</sequence>
<feature type="region of interest" description="Disordered" evidence="1">
    <location>
        <begin position="1"/>
        <end position="41"/>
    </location>
</feature>
<evidence type="ECO:0000313" key="3">
    <source>
        <dbReference type="EMBL" id="MBK1790487.1"/>
    </source>
</evidence>
<dbReference type="Pfam" id="PF06123">
    <property type="entry name" value="CreD"/>
    <property type="match status" value="1"/>
</dbReference>
<keyword evidence="2" id="KW-0812">Transmembrane</keyword>
<feature type="transmembrane region" description="Helical" evidence="2">
    <location>
        <begin position="418"/>
        <end position="437"/>
    </location>
</feature>
<dbReference type="Proteomes" id="UP000624703">
    <property type="component" value="Unassembled WGS sequence"/>
</dbReference>
<feature type="transmembrane region" description="Helical" evidence="2">
    <location>
        <begin position="392"/>
        <end position="412"/>
    </location>
</feature>
<evidence type="ECO:0000256" key="2">
    <source>
        <dbReference type="SAM" id="Phobius"/>
    </source>
</evidence>
<dbReference type="EMBL" id="JAENIM010000022">
    <property type="protein sequence ID" value="MBK1790487.1"/>
    <property type="molecule type" value="Genomic_DNA"/>
</dbReference>
<name>A0A8J7MBN6_9BACT</name>
<reference evidence="3" key="1">
    <citation type="submission" date="2021-01" db="EMBL/GenBank/DDBJ databases">
        <title>Modified the classification status of verrucomicrobia.</title>
        <authorList>
            <person name="Feng X."/>
        </authorList>
    </citation>
    <scope>NUCLEOTIDE SEQUENCE</scope>
    <source>
        <strain evidence="3">_KCTC 22039</strain>
    </source>
</reference>
<dbReference type="GO" id="GO:0005886">
    <property type="term" value="C:plasma membrane"/>
    <property type="evidence" value="ECO:0007669"/>
    <property type="project" value="TreeGrafter"/>
</dbReference>
<dbReference type="PANTHER" id="PTHR30092:SF0">
    <property type="entry name" value="INNER MEMBRANE PROTEIN CRED"/>
    <property type="match status" value="1"/>
</dbReference>
<dbReference type="PANTHER" id="PTHR30092">
    <property type="entry name" value="INNER MEMBRANE PROTEIN CRED"/>
    <property type="match status" value="1"/>
</dbReference>
<dbReference type="InterPro" id="IPR010364">
    <property type="entry name" value="Uncharacterised_IM_CreD"/>
</dbReference>
<feature type="transmembrane region" description="Helical" evidence="2">
    <location>
        <begin position="363"/>
        <end position="385"/>
    </location>
</feature>
<feature type="transmembrane region" description="Helical" evidence="2">
    <location>
        <begin position="81"/>
        <end position="102"/>
    </location>
</feature>
<keyword evidence="4" id="KW-1185">Reference proteome</keyword>
<gene>
    <name evidence="3" type="primary">creD</name>
    <name evidence="3" type="ORF">JIN82_04870</name>
</gene>
<dbReference type="PIRSF" id="PIRSF004548">
    <property type="entry name" value="CreD"/>
    <property type="match status" value="1"/>
</dbReference>
<feature type="transmembrane region" description="Helical" evidence="2">
    <location>
        <begin position="469"/>
        <end position="488"/>
    </location>
</feature>
<feature type="compositionally biased region" description="Basic and acidic residues" evidence="1">
    <location>
        <begin position="1"/>
        <end position="10"/>
    </location>
</feature>
<organism evidence="3 4">
    <name type="scientific">Persicirhabdus sediminis</name>
    <dbReference type="NCBI Taxonomy" id="454144"/>
    <lineage>
        <taxon>Bacteria</taxon>
        <taxon>Pseudomonadati</taxon>
        <taxon>Verrucomicrobiota</taxon>
        <taxon>Verrucomicrobiia</taxon>
        <taxon>Verrucomicrobiales</taxon>
        <taxon>Verrucomicrobiaceae</taxon>
        <taxon>Persicirhabdus</taxon>
    </lineage>
</organism>
<feature type="transmembrane region" description="Helical" evidence="2">
    <location>
        <begin position="444"/>
        <end position="463"/>
    </location>
</feature>
<keyword evidence="2" id="KW-0472">Membrane</keyword>
<dbReference type="AlphaFoldDB" id="A0A8J7MBN6"/>
<protein>
    <submittedName>
        <fullName evidence="3">Cell envelope integrity protein CreD</fullName>
    </submittedName>
</protein>
<keyword evidence="2" id="KW-1133">Transmembrane helix</keyword>
<proteinExistence type="predicted"/>
<evidence type="ECO:0000256" key="1">
    <source>
        <dbReference type="SAM" id="MobiDB-lite"/>
    </source>
</evidence>
<comment type="caution">
    <text evidence="3">The sequence shown here is derived from an EMBL/GenBank/DDBJ whole genome shotgun (WGS) entry which is preliminary data.</text>
</comment>
<feature type="compositionally biased region" description="Low complexity" evidence="1">
    <location>
        <begin position="24"/>
        <end position="33"/>
    </location>
</feature>
<dbReference type="NCBIfam" id="NF008712">
    <property type="entry name" value="PRK11715.1-1"/>
    <property type="match status" value="1"/>
</dbReference>